<proteinExistence type="predicted"/>
<evidence type="ECO:0008006" key="4">
    <source>
        <dbReference type="Google" id="ProtNLM"/>
    </source>
</evidence>
<dbReference type="AlphaFoldDB" id="A0A5C6GL35"/>
<comment type="caution">
    <text evidence="2">The sequence shown here is derived from an EMBL/GenBank/DDBJ whole genome shotgun (WGS) entry which is preliminary data.</text>
</comment>
<accession>A0A5C6GL35</accession>
<reference evidence="3" key="1">
    <citation type="submission" date="2018-12" db="EMBL/GenBank/DDBJ databases">
        <title>The complete genome of Metarhizium rileyi, a key fungal pathogen of Lepidoptera.</title>
        <authorList>
            <person name="Binneck E."/>
            <person name="Lastra C.C.L."/>
            <person name="Sosa-Gomez D.R."/>
        </authorList>
    </citation>
    <scope>NUCLEOTIDE SEQUENCE [LARGE SCALE GENOMIC DNA]</scope>
    <source>
        <strain evidence="3">Cep018-CH2</strain>
    </source>
</reference>
<dbReference type="EMBL" id="SBHS01000004">
    <property type="protein sequence ID" value="TWU76723.1"/>
    <property type="molecule type" value="Genomic_DNA"/>
</dbReference>
<gene>
    <name evidence="2" type="ORF">ED733_003358</name>
</gene>
<sequence>MTGADANLAVPVPWNKLLLWIQRQIAHEMQTGQPVALTRPQLQALSQFVPFNEEPDVSDHDYVSQLMQKMQTRHSANPVFEDQDPTNIPIDGHFQPLWRCICTIERYGSFPREGFGFSAGQQAPFFQSKKNAKQFAAKHALSFLDQVAATPIPGLHLDMDRPSISPVQLFGPQILPPQSKQPLNKRPRLSPRLPSPTPVPAAPRSSVSVFEKVASLSSRLGIDAPAYRVEPDPAGVDLFSGQPVFKNAMRVPPEVGVVSGIAGQNEARLRVAESVLDWLQAELQRRQETFERLWSSESLPAQGADT</sequence>
<organism evidence="2 3">
    <name type="scientific">Metarhizium rileyi (strain RCEF 4871)</name>
    <name type="common">Nomuraea rileyi</name>
    <dbReference type="NCBI Taxonomy" id="1649241"/>
    <lineage>
        <taxon>Eukaryota</taxon>
        <taxon>Fungi</taxon>
        <taxon>Dikarya</taxon>
        <taxon>Ascomycota</taxon>
        <taxon>Pezizomycotina</taxon>
        <taxon>Sordariomycetes</taxon>
        <taxon>Hypocreomycetidae</taxon>
        <taxon>Hypocreales</taxon>
        <taxon>Clavicipitaceae</taxon>
        <taxon>Metarhizium</taxon>
    </lineage>
</organism>
<evidence type="ECO:0000313" key="2">
    <source>
        <dbReference type="EMBL" id="TWU76723.1"/>
    </source>
</evidence>
<dbReference type="Gene3D" id="3.30.160.20">
    <property type="match status" value="1"/>
</dbReference>
<dbReference type="CDD" id="cd00048">
    <property type="entry name" value="DSRM_SF"/>
    <property type="match status" value="1"/>
</dbReference>
<evidence type="ECO:0000256" key="1">
    <source>
        <dbReference type="SAM" id="MobiDB-lite"/>
    </source>
</evidence>
<feature type="region of interest" description="Disordered" evidence="1">
    <location>
        <begin position="175"/>
        <end position="203"/>
    </location>
</feature>
<name>A0A5C6GL35_METRR</name>
<evidence type="ECO:0000313" key="3">
    <source>
        <dbReference type="Proteomes" id="UP000317257"/>
    </source>
</evidence>
<protein>
    <recommendedName>
        <fullName evidence="4">DRBM domain-containing protein</fullName>
    </recommendedName>
</protein>
<dbReference type="SUPFAM" id="SSF54768">
    <property type="entry name" value="dsRNA-binding domain-like"/>
    <property type="match status" value="1"/>
</dbReference>
<dbReference type="Proteomes" id="UP000317257">
    <property type="component" value="Unassembled WGS sequence"/>
</dbReference>